<dbReference type="Pfam" id="PF00355">
    <property type="entry name" value="Rieske"/>
    <property type="match status" value="1"/>
</dbReference>
<keyword evidence="8" id="KW-1185">Reference proteome</keyword>
<dbReference type="InterPro" id="IPR050584">
    <property type="entry name" value="Cholesterol_7-desaturase"/>
</dbReference>
<dbReference type="Proteomes" id="UP001501671">
    <property type="component" value="Unassembled WGS sequence"/>
</dbReference>
<name>A0ABP8GUM5_9BURK</name>
<accession>A0ABP8GUM5</accession>
<dbReference type="EMBL" id="BAABFO010000007">
    <property type="protein sequence ID" value="GAA4330224.1"/>
    <property type="molecule type" value="Genomic_DNA"/>
</dbReference>
<evidence type="ECO:0000256" key="1">
    <source>
        <dbReference type="ARBA" id="ARBA00022714"/>
    </source>
</evidence>
<evidence type="ECO:0000259" key="6">
    <source>
        <dbReference type="PROSITE" id="PS51296"/>
    </source>
</evidence>
<dbReference type="InterPro" id="IPR036922">
    <property type="entry name" value="Rieske_2Fe-2S_sf"/>
</dbReference>
<reference evidence="8" key="1">
    <citation type="journal article" date="2019" name="Int. J. Syst. Evol. Microbiol.">
        <title>The Global Catalogue of Microorganisms (GCM) 10K type strain sequencing project: providing services to taxonomists for standard genome sequencing and annotation.</title>
        <authorList>
            <consortium name="The Broad Institute Genomics Platform"/>
            <consortium name="The Broad Institute Genome Sequencing Center for Infectious Disease"/>
            <person name="Wu L."/>
            <person name="Ma J."/>
        </authorList>
    </citation>
    <scope>NUCLEOTIDE SEQUENCE [LARGE SCALE GENOMIC DNA]</scope>
    <source>
        <strain evidence="8">JCM 17666</strain>
    </source>
</reference>
<evidence type="ECO:0000313" key="7">
    <source>
        <dbReference type="EMBL" id="GAA4330224.1"/>
    </source>
</evidence>
<dbReference type="GO" id="GO:0051213">
    <property type="term" value="F:dioxygenase activity"/>
    <property type="evidence" value="ECO:0007669"/>
    <property type="project" value="UniProtKB-KW"/>
</dbReference>
<dbReference type="PANTHER" id="PTHR21266:SF60">
    <property type="entry name" value="3-KETOSTEROID-9-ALPHA-MONOOXYGENASE, OXYGENASE COMPONENT"/>
    <property type="match status" value="1"/>
</dbReference>
<keyword evidence="7" id="KW-0223">Dioxygenase</keyword>
<evidence type="ECO:0000256" key="3">
    <source>
        <dbReference type="ARBA" id="ARBA00023002"/>
    </source>
</evidence>
<dbReference type="PROSITE" id="PS51296">
    <property type="entry name" value="RIESKE"/>
    <property type="match status" value="1"/>
</dbReference>
<dbReference type="SUPFAM" id="SSF55961">
    <property type="entry name" value="Bet v1-like"/>
    <property type="match status" value="1"/>
</dbReference>
<evidence type="ECO:0000313" key="8">
    <source>
        <dbReference type="Proteomes" id="UP001501671"/>
    </source>
</evidence>
<dbReference type="SUPFAM" id="SSF50022">
    <property type="entry name" value="ISP domain"/>
    <property type="match status" value="1"/>
</dbReference>
<evidence type="ECO:0000256" key="4">
    <source>
        <dbReference type="ARBA" id="ARBA00023004"/>
    </source>
</evidence>
<proteinExistence type="predicted"/>
<dbReference type="InterPro" id="IPR044043">
    <property type="entry name" value="VanA_C_cat"/>
</dbReference>
<gene>
    <name evidence="7" type="ORF">GCM10023144_17710</name>
</gene>
<keyword evidence="1" id="KW-0001">2Fe-2S</keyword>
<evidence type="ECO:0000256" key="5">
    <source>
        <dbReference type="ARBA" id="ARBA00023014"/>
    </source>
</evidence>
<dbReference type="Pfam" id="PF19112">
    <property type="entry name" value="VanA_C"/>
    <property type="match status" value="1"/>
</dbReference>
<dbReference type="InterPro" id="IPR017941">
    <property type="entry name" value="Rieske_2Fe-2S"/>
</dbReference>
<evidence type="ECO:0000256" key="2">
    <source>
        <dbReference type="ARBA" id="ARBA00022723"/>
    </source>
</evidence>
<sequence length="358" mass="40065">MVYVEMRNPEENYPFDHWWVIATSEELGQGQLLPRKVLGMDVVLFRQDDGTAAALVDRCSHRGLPLSMGALEGNRITCGYHGFQFDPTGTLVAVPTQPNCPRKGSVRAFPVVDKAPYIWIWTGDPALANADDVPVYPWLREPGWAWATERIHVAANYMLLKENVLDLTHFPFAHKSTLGAIDSYANYSPPPVLGDDRVCYRNEFLNQPLSPVYNDDLGLGDRLTDRVDEGVSVSPAVHIAKVSIRIKEPRPGEKAEYAFMFHHMTTPETPRSHHYWWAMARDYAVNDKAAAYFKSIAHVAFAEDKVILEAIQKRNDEAGPGANLQEVSVVADRAGLMARRQLQALLDAEDRRRAGGTV</sequence>
<keyword evidence="4" id="KW-0408">Iron</keyword>
<feature type="domain" description="Rieske" evidence="6">
    <location>
        <begin position="19"/>
        <end position="120"/>
    </location>
</feature>
<dbReference type="Gene3D" id="2.102.10.10">
    <property type="entry name" value="Rieske [2Fe-2S] iron-sulphur domain"/>
    <property type="match status" value="1"/>
</dbReference>
<keyword evidence="3" id="KW-0560">Oxidoreductase</keyword>
<dbReference type="Gene3D" id="3.90.380.10">
    <property type="entry name" value="Naphthalene 1,2-dioxygenase Alpha Subunit, Chain A, domain 1"/>
    <property type="match status" value="1"/>
</dbReference>
<comment type="caution">
    <text evidence="7">The sequence shown here is derived from an EMBL/GenBank/DDBJ whole genome shotgun (WGS) entry which is preliminary data.</text>
</comment>
<keyword evidence="2" id="KW-0479">Metal-binding</keyword>
<organism evidence="7 8">
    <name type="scientific">Pigmentiphaga soli</name>
    <dbReference type="NCBI Taxonomy" id="1007095"/>
    <lineage>
        <taxon>Bacteria</taxon>
        <taxon>Pseudomonadati</taxon>
        <taxon>Pseudomonadota</taxon>
        <taxon>Betaproteobacteria</taxon>
        <taxon>Burkholderiales</taxon>
        <taxon>Alcaligenaceae</taxon>
        <taxon>Pigmentiphaga</taxon>
    </lineage>
</organism>
<protein>
    <submittedName>
        <fullName evidence="7">Aromatic ring-hydroxylating dioxygenase subunit alpha</fullName>
    </submittedName>
</protein>
<keyword evidence="5" id="KW-0411">Iron-sulfur</keyword>
<dbReference type="PANTHER" id="PTHR21266">
    <property type="entry name" value="IRON-SULFUR DOMAIN CONTAINING PROTEIN"/>
    <property type="match status" value="1"/>
</dbReference>